<evidence type="ECO:0000313" key="1">
    <source>
        <dbReference type="EMBL" id="GMH04908.1"/>
    </source>
</evidence>
<dbReference type="Proteomes" id="UP001279734">
    <property type="component" value="Unassembled WGS sequence"/>
</dbReference>
<comment type="caution">
    <text evidence="1">The sequence shown here is derived from an EMBL/GenBank/DDBJ whole genome shotgun (WGS) entry which is preliminary data.</text>
</comment>
<sequence length="198" mass="22557">MPFANLRLVPDMGLMPAGCSRRFALKKIAAFQTDYLVSSRACRLVSYDFAFSSMVAVLGILFVPVESYGYDKKAAFQKDCVVSYQAYRFASCVVILLRGLHCRHSRVGLGRLGRYLDGMVEQLDACCVLPGLAFSKKHQHPGWVWCVYCSLAFSRLEAACRFVFWYALDYFCPVWVIARFDDLLQSTGMLEDERTMCW</sequence>
<organism evidence="1 2">
    <name type="scientific">Nepenthes gracilis</name>
    <name type="common">Slender pitcher plant</name>
    <dbReference type="NCBI Taxonomy" id="150966"/>
    <lineage>
        <taxon>Eukaryota</taxon>
        <taxon>Viridiplantae</taxon>
        <taxon>Streptophyta</taxon>
        <taxon>Embryophyta</taxon>
        <taxon>Tracheophyta</taxon>
        <taxon>Spermatophyta</taxon>
        <taxon>Magnoliopsida</taxon>
        <taxon>eudicotyledons</taxon>
        <taxon>Gunneridae</taxon>
        <taxon>Pentapetalae</taxon>
        <taxon>Caryophyllales</taxon>
        <taxon>Nepenthaceae</taxon>
        <taxon>Nepenthes</taxon>
    </lineage>
</organism>
<dbReference type="EMBL" id="BSYO01000005">
    <property type="protein sequence ID" value="GMH04908.1"/>
    <property type="molecule type" value="Genomic_DNA"/>
</dbReference>
<keyword evidence="2" id="KW-1185">Reference proteome</keyword>
<proteinExistence type="predicted"/>
<gene>
    <name evidence="1" type="ORF">Nepgr_006748</name>
</gene>
<reference evidence="1" key="1">
    <citation type="submission" date="2023-05" db="EMBL/GenBank/DDBJ databases">
        <title>Nepenthes gracilis genome sequencing.</title>
        <authorList>
            <person name="Fukushima K."/>
        </authorList>
    </citation>
    <scope>NUCLEOTIDE SEQUENCE</scope>
    <source>
        <strain evidence="1">SING2019-196</strain>
    </source>
</reference>
<name>A0AAD3S5L5_NEPGR</name>
<accession>A0AAD3S5L5</accession>
<protein>
    <submittedName>
        <fullName evidence="1">Uncharacterized protein</fullName>
    </submittedName>
</protein>
<dbReference type="AlphaFoldDB" id="A0AAD3S5L5"/>
<evidence type="ECO:0000313" key="2">
    <source>
        <dbReference type="Proteomes" id="UP001279734"/>
    </source>
</evidence>